<dbReference type="PANTHER" id="PTHR40080:SF1">
    <property type="entry name" value="TRPR-LIKE PROTEIN YERC_YECD"/>
    <property type="match status" value="1"/>
</dbReference>
<dbReference type="PIRSF" id="PIRSF012508">
    <property type="entry name" value="YerC"/>
    <property type="match status" value="1"/>
</dbReference>
<accession>D9SWR1</accession>
<organism evidence="1 2">
    <name type="scientific">Clostridium cellulovorans (strain ATCC 35296 / DSM 3052 / OCM 3 / 743B)</name>
    <dbReference type="NCBI Taxonomy" id="573061"/>
    <lineage>
        <taxon>Bacteria</taxon>
        <taxon>Bacillati</taxon>
        <taxon>Bacillota</taxon>
        <taxon>Clostridia</taxon>
        <taxon>Eubacteriales</taxon>
        <taxon>Clostridiaceae</taxon>
        <taxon>Clostridium</taxon>
    </lineage>
</organism>
<gene>
    <name evidence="1" type="ordered locus">Clocel_3673</name>
</gene>
<dbReference type="SUPFAM" id="SSF48295">
    <property type="entry name" value="TrpR-like"/>
    <property type="match status" value="1"/>
</dbReference>
<dbReference type="NCBIfam" id="TIGR02531">
    <property type="entry name" value="yecD_yerC"/>
    <property type="match status" value="1"/>
</dbReference>
<dbReference type="KEGG" id="ccb:Clocel_3673"/>
<dbReference type="InterPro" id="IPR038116">
    <property type="entry name" value="TrpR-like_sf"/>
</dbReference>
<dbReference type="PANTHER" id="PTHR40080">
    <property type="entry name" value="LMO1763 PROTEIN"/>
    <property type="match status" value="1"/>
</dbReference>
<sequence>MSNIESKLKSDEMDFFFKAILSLETIDECYKFFDDIATINEVKSLAQRLQVAKMLRDKKIYNEIVEETGASTATISRVNKCLNYGSDGYKIILERLSETEEK</sequence>
<dbReference type="AlphaFoldDB" id="D9SWR1"/>
<dbReference type="InterPro" id="IPR010921">
    <property type="entry name" value="Trp_repressor/repl_initiator"/>
</dbReference>
<dbReference type="Proteomes" id="UP000002730">
    <property type="component" value="Chromosome"/>
</dbReference>
<evidence type="ECO:0000313" key="2">
    <source>
        <dbReference type="Proteomes" id="UP000002730"/>
    </source>
</evidence>
<dbReference type="GO" id="GO:0003700">
    <property type="term" value="F:DNA-binding transcription factor activity"/>
    <property type="evidence" value="ECO:0007669"/>
    <property type="project" value="InterPro"/>
</dbReference>
<dbReference type="GO" id="GO:0043565">
    <property type="term" value="F:sequence-specific DNA binding"/>
    <property type="evidence" value="ECO:0007669"/>
    <property type="project" value="InterPro"/>
</dbReference>
<name>D9SWR1_CLOC7</name>
<dbReference type="OrthoDB" id="2874807at2"/>
<dbReference type="Gene3D" id="1.10.1270.10">
    <property type="entry name" value="TrpR-like"/>
    <property type="match status" value="1"/>
</dbReference>
<dbReference type="InterPro" id="IPR000831">
    <property type="entry name" value="Trp_repress"/>
</dbReference>
<proteinExistence type="predicted"/>
<dbReference type="EMBL" id="CP002160">
    <property type="protein sequence ID" value="ADL53343.1"/>
    <property type="molecule type" value="Genomic_DNA"/>
</dbReference>
<dbReference type="HOGENOM" id="CLU_147939_1_0_9"/>
<keyword evidence="2" id="KW-1185">Reference proteome</keyword>
<dbReference type="InterPro" id="IPR013368">
    <property type="entry name" value="YecD_YerC"/>
</dbReference>
<protein>
    <submittedName>
        <fullName evidence="1">TrpR like protein, YerC/YecD</fullName>
    </submittedName>
</protein>
<dbReference type="STRING" id="573061.Clocel_3673"/>
<dbReference type="RefSeq" id="WP_010073681.1">
    <property type="nucleotide sequence ID" value="NC_014393.1"/>
</dbReference>
<reference evidence="1 2" key="1">
    <citation type="submission" date="2010-08" db="EMBL/GenBank/DDBJ databases">
        <title>Complete sequence of Clostridium cellulovorans 743B.</title>
        <authorList>
            <consortium name="US DOE Joint Genome Institute"/>
            <person name="Lucas S."/>
            <person name="Copeland A."/>
            <person name="Lapidus A."/>
            <person name="Cheng J.-F."/>
            <person name="Bruce D."/>
            <person name="Goodwin L."/>
            <person name="Pitluck S."/>
            <person name="Chertkov O."/>
            <person name="Detter J.C."/>
            <person name="Han C."/>
            <person name="Tapia R."/>
            <person name="Land M."/>
            <person name="Hauser L."/>
            <person name="Chang Y.-J."/>
            <person name="Jeffries C."/>
            <person name="Kyrpides N."/>
            <person name="Ivanova N."/>
            <person name="Mikhailova N."/>
            <person name="Hemme C.L."/>
            <person name="Woyke T."/>
        </authorList>
    </citation>
    <scope>NUCLEOTIDE SEQUENCE [LARGE SCALE GENOMIC DNA]</scope>
    <source>
        <strain evidence="2">ATCC 35296 / DSM 3052 / OCM 3 / 743B</strain>
    </source>
</reference>
<dbReference type="eggNOG" id="COG4496">
    <property type="taxonomic scope" value="Bacteria"/>
</dbReference>
<evidence type="ECO:0000313" key="1">
    <source>
        <dbReference type="EMBL" id="ADL53343.1"/>
    </source>
</evidence>
<dbReference type="Pfam" id="PF01371">
    <property type="entry name" value="Trp_repressor"/>
    <property type="match status" value="1"/>
</dbReference>